<dbReference type="InterPro" id="IPR027483">
    <property type="entry name" value="PInositol-4-P-4/5-kinase_C_sf"/>
</dbReference>
<evidence type="ECO:0000256" key="2">
    <source>
        <dbReference type="ARBA" id="ARBA00012172"/>
    </source>
</evidence>
<dbReference type="Proteomes" id="UP000278143">
    <property type="component" value="Unassembled WGS sequence"/>
</dbReference>
<dbReference type="InterPro" id="IPR027484">
    <property type="entry name" value="PInositol-4-P-5-kinase_N"/>
</dbReference>
<feature type="region of interest" description="Disordered" evidence="12">
    <location>
        <begin position="513"/>
        <end position="550"/>
    </location>
</feature>
<dbReference type="EC" id="2.7.1.68" evidence="2"/>
<keyword evidence="5 11" id="KW-0547">Nucleotide-binding</keyword>
<dbReference type="GO" id="GO:0046854">
    <property type="term" value="P:phosphatidylinositol phosphate biosynthetic process"/>
    <property type="evidence" value="ECO:0007669"/>
    <property type="project" value="UniProtKB-ARBA"/>
</dbReference>
<evidence type="ECO:0000256" key="10">
    <source>
        <dbReference type="ARBA" id="ARBA00082306"/>
    </source>
</evidence>
<evidence type="ECO:0000313" key="15">
    <source>
        <dbReference type="Proteomes" id="UP000278143"/>
    </source>
</evidence>
<comment type="catalytic activity">
    <reaction evidence="1">
        <text>a 1,2-diacyl-sn-glycero-3-phospho-(1D-myo-inositol 4-phosphate) + ATP = a 1,2-diacyl-sn-glycero-3-phospho-(1D-myo-inositol-4,5-bisphosphate) + ADP + H(+)</text>
        <dbReference type="Rhea" id="RHEA:14425"/>
        <dbReference type="ChEBI" id="CHEBI:15378"/>
        <dbReference type="ChEBI" id="CHEBI:30616"/>
        <dbReference type="ChEBI" id="CHEBI:58178"/>
        <dbReference type="ChEBI" id="CHEBI:58456"/>
        <dbReference type="ChEBI" id="CHEBI:456216"/>
        <dbReference type="EC" id="2.7.1.68"/>
    </reaction>
</comment>
<evidence type="ECO:0000256" key="7">
    <source>
        <dbReference type="ARBA" id="ARBA00022840"/>
    </source>
</evidence>
<evidence type="ECO:0000256" key="8">
    <source>
        <dbReference type="ARBA" id="ARBA00078403"/>
    </source>
</evidence>
<dbReference type="PANTHER" id="PTHR23086:SF8">
    <property type="entry name" value="PHOSPHATIDYLINOSITOL 5-PHOSPHATE 4-KINASE, ISOFORM A"/>
    <property type="match status" value="1"/>
</dbReference>
<dbReference type="InterPro" id="IPR002498">
    <property type="entry name" value="PInositol-4-P-4/5-kinase_core"/>
</dbReference>
<feature type="compositionally biased region" description="Low complexity" evidence="12">
    <location>
        <begin position="513"/>
        <end position="532"/>
    </location>
</feature>
<name>A0A4P9YZ79_9FUNG</name>
<feature type="domain" description="PIPK" evidence="13">
    <location>
        <begin position="113"/>
        <end position="509"/>
    </location>
</feature>
<dbReference type="Gene3D" id="3.30.810.10">
    <property type="entry name" value="2-Layer Sandwich"/>
    <property type="match status" value="1"/>
</dbReference>
<dbReference type="FunFam" id="3.30.800.10:FF:000009">
    <property type="entry name" value="Phosphatidylinositol 4-phosphate 5-kinase its3"/>
    <property type="match status" value="1"/>
</dbReference>
<dbReference type="PANTHER" id="PTHR23086">
    <property type="entry name" value="PHOSPHATIDYLINOSITOL-4-PHOSPHATE 5-KINASE"/>
    <property type="match status" value="1"/>
</dbReference>
<dbReference type="GO" id="GO:0005886">
    <property type="term" value="C:plasma membrane"/>
    <property type="evidence" value="ECO:0007669"/>
    <property type="project" value="TreeGrafter"/>
</dbReference>
<dbReference type="OrthoDB" id="20783at2759"/>
<gene>
    <name evidence="14" type="ORF">SYNPS1DRAFT_15652</name>
</gene>
<dbReference type="GO" id="GO:0016308">
    <property type="term" value="F:1-phosphatidylinositol-4-phosphate 5-kinase activity"/>
    <property type="evidence" value="ECO:0007669"/>
    <property type="project" value="UniProtKB-EC"/>
</dbReference>
<dbReference type="Gene3D" id="3.30.800.10">
    <property type="entry name" value="Phosphatidylinositol Phosphate Kinase II Beta"/>
    <property type="match status" value="1"/>
</dbReference>
<evidence type="ECO:0000256" key="11">
    <source>
        <dbReference type="PROSITE-ProRule" id="PRU00781"/>
    </source>
</evidence>
<keyword evidence="4 11" id="KW-0808">Transferase</keyword>
<evidence type="ECO:0000256" key="5">
    <source>
        <dbReference type="ARBA" id="ARBA00022741"/>
    </source>
</evidence>
<evidence type="ECO:0000313" key="14">
    <source>
        <dbReference type="EMBL" id="RKP25447.1"/>
    </source>
</evidence>
<evidence type="ECO:0000256" key="12">
    <source>
        <dbReference type="SAM" id="MobiDB-lite"/>
    </source>
</evidence>
<keyword evidence="6 11" id="KW-0418">Kinase</keyword>
<feature type="region of interest" description="Disordered" evidence="12">
    <location>
        <begin position="82"/>
        <end position="101"/>
    </location>
</feature>
<dbReference type="GO" id="GO:0005524">
    <property type="term" value="F:ATP binding"/>
    <property type="evidence" value="ECO:0007669"/>
    <property type="project" value="UniProtKB-UniRule"/>
</dbReference>
<dbReference type="Pfam" id="PF01504">
    <property type="entry name" value="PIP5K"/>
    <property type="match status" value="1"/>
</dbReference>
<reference evidence="15" key="1">
    <citation type="journal article" date="2018" name="Nat. Microbiol.">
        <title>Leveraging single-cell genomics to expand the fungal tree of life.</title>
        <authorList>
            <person name="Ahrendt S.R."/>
            <person name="Quandt C.A."/>
            <person name="Ciobanu D."/>
            <person name="Clum A."/>
            <person name="Salamov A."/>
            <person name="Andreopoulos B."/>
            <person name="Cheng J.F."/>
            <person name="Woyke T."/>
            <person name="Pelin A."/>
            <person name="Henrissat B."/>
            <person name="Reynolds N.K."/>
            <person name="Benny G.L."/>
            <person name="Smith M.E."/>
            <person name="James T.Y."/>
            <person name="Grigoriev I.V."/>
        </authorList>
    </citation>
    <scope>NUCLEOTIDE SEQUENCE [LARGE SCALE GENOMIC DNA]</scope>
    <source>
        <strain evidence="15">Benny S71-1</strain>
    </source>
</reference>
<dbReference type="EMBL" id="KZ989745">
    <property type="protein sequence ID" value="RKP25447.1"/>
    <property type="molecule type" value="Genomic_DNA"/>
</dbReference>
<dbReference type="PROSITE" id="PS51455">
    <property type="entry name" value="PIPK"/>
    <property type="match status" value="1"/>
</dbReference>
<evidence type="ECO:0000256" key="4">
    <source>
        <dbReference type="ARBA" id="ARBA00022679"/>
    </source>
</evidence>
<protein>
    <recommendedName>
        <fullName evidence="2">1-phosphatidylinositol-4-phosphate 5-kinase</fullName>
        <ecNumber evidence="2">2.7.1.68</ecNumber>
    </recommendedName>
    <alternativeName>
        <fullName evidence="10">1-phosphatidylinositol 4-phosphate kinase</fullName>
    </alternativeName>
    <alternativeName>
        <fullName evidence="8">Diphosphoinositide kinase</fullName>
    </alternativeName>
    <alternativeName>
        <fullName evidence="9">PIP5K</fullName>
    </alternativeName>
</protein>
<dbReference type="CDD" id="cd17303">
    <property type="entry name" value="PIPKc_PIP5K_yeast_like"/>
    <property type="match status" value="1"/>
</dbReference>
<dbReference type="AlphaFoldDB" id="A0A4P9YZ79"/>
<dbReference type="InterPro" id="IPR023610">
    <property type="entry name" value="PInositol-4/5-P-5/4-kinase"/>
</dbReference>
<proteinExistence type="predicted"/>
<evidence type="ECO:0000256" key="9">
    <source>
        <dbReference type="ARBA" id="ARBA00080374"/>
    </source>
</evidence>
<evidence type="ECO:0000256" key="1">
    <source>
        <dbReference type="ARBA" id="ARBA00000444"/>
    </source>
</evidence>
<sequence length="550" mass="62326">MPPDPQTPLGATTPRVLKRRSLTRRATYNVGGIQRHGTAGLYGSSSRPSSGVFDAVNVQAGEQQGHDDLQNWEAAKQQLRARKTTRRKRSVGQTHTQRVSAAGEERIIGNPIKEGHANYVLMYNMLTGIRVAVSRCTAKPFRELVDADFIAAHKLAFDITGGEMTPSSKYDFKFKDYAPWVFRHIRRKFGVTSSDYLVSLTSRYILSELGSPGKSGSFFYFSQDYRFIIKTIHHAEHKFLRKILKHYWEHVEQNPHTLISRFFGLHRVKMPHGRKIHFVVMSNINPPNRDIHERYDLKGSTVGRILSDEDHAKQPQLPMKDLNWIQSGKKLELGPQKRDMLVHQMERDVNLLSRLRIMDYSLLVGIHDMSRGNRENIRKAQLSVFQPGTEQLPGRPGQQSKVTAVRKAVVTSDPVAFDPEKEKLHDDHFDERRLCVFQQDDGGFQGTDVADNPIDIIYYIGIIDILTPYSMSKRVEHMFKSIGHDSRGISAVRPSLYGRRFLNFMINAIRSAGEGRPANGGAPAAGRPGASARRSDSIRRGKRLSRVHTS</sequence>
<keyword evidence="3" id="KW-0597">Phosphoprotein</keyword>
<evidence type="ECO:0000256" key="6">
    <source>
        <dbReference type="ARBA" id="ARBA00022777"/>
    </source>
</evidence>
<evidence type="ECO:0000259" key="13">
    <source>
        <dbReference type="PROSITE" id="PS51455"/>
    </source>
</evidence>
<accession>A0A4P9YZ79</accession>
<dbReference type="SMART" id="SM00330">
    <property type="entry name" value="PIPKc"/>
    <property type="match status" value="1"/>
</dbReference>
<feature type="compositionally biased region" description="Basic residues" evidence="12">
    <location>
        <begin position="540"/>
        <end position="550"/>
    </location>
</feature>
<organism evidence="14 15">
    <name type="scientific">Syncephalis pseudoplumigaleata</name>
    <dbReference type="NCBI Taxonomy" id="1712513"/>
    <lineage>
        <taxon>Eukaryota</taxon>
        <taxon>Fungi</taxon>
        <taxon>Fungi incertae sedis</taxon>
        <taxon>Zoopagomycota</taxon>
        <taxon>Zoopagomycotina</taxon>
        <taxon>Zoopagomycetes</taxon>
        <taxon>Zoopagales</taxon>
        <taxon>Piptocephalidaceae</taxon>
        <taxon>Syncephalis</taxon>
    </lineage>
</organism>
<keyword evidence="15" id="KW-1185">Reference proteome</keyword>
<evidence type="ECO:0000256" key="3">
    <source>
        <dbReference type="ARBA" id="ARBA00022553"/>
    </source>
</evidence>
<keyword evidence="7 11" id="KW-0067">ATP-binding</keyword>
<dbReference type="SUPFAM" id="SSF56104">
    <property type="entry name" value="SAICAR synthase-like"/>
    <property type="match status" value="1"/>
</dbReference>